<feature type="domain" description="STAS" evidence="1">
    <location>
        <begin position="17"/>
        <end position="97"/>
    </location>
</feature>
<proteinExistence type="predicted"/>
<name>A0ABN0ULA8_9ACTN</name>
<dbReference type="EMBL" id="BAAAGX010000016">
    <property type="protein sequence ID" value="GAA0253978.1"/>
    <property type="molecule type" value="Genomic_DNA"/>
</dbReference>
<reference evidence="2 3" key="1">
    <citation type="journal article" date="2019" name="Int. J. Syst. Evol. Microbiol.">
        <title>The Global Catalogue of Microorganisms (GCM) 10K type strain sequencing project: providing services to taxonomists for standard genome sequencing and annotation.</title>
        <authorList>
            <consortium name="The Broad Institute Genomics Platform"/>
            <consortium name="The Broad Institute Genome Sequencing Center for Infectious Disease"/>
            <person name="Wu L."/>
            <person name="Ma J."/>
        </authorList>
    </citation>
    <scope>NUCLEOTIDE SEQUENCE [LARGE SCALE GENOMIC DNA]</scope>
    <source>
        <strain evidence="2 3">JCM 10425</strain>
    </source>
</reference>
<evidence type="ECO:0000259" key="1">
    <source>
        <dbReference type="PROSITE" id="PS50801"/>
    </source>
</evidence>
<organism evidence="2 3">
    <name type="scientific">Cryptosporangium japonicum</name>
    <dbReference type="NCBI Taxonomy" id="80872"/>
    <lineage>
        <taxon>Bacteria</taxon>
        <taxon>Bacillati</taxon>
        <taxon>Actinomycetota</taxon>
        <taxon>Actinomycetes</taxon>
        <taxon>Cryptosporangiales</taxon>
        <taxon>Cryptosporangiaceae</taxon>
        <taxon>Cryptosporangium</taxon>
    </lineage>
</organism>
<dbReference type="InterPro" id="IPR036513">
    <property type="entry name" value="STAS_dom_sf"/>
</dbReference>
<sequence length="121" mass="12564">MHEPLSLAVASCDPHPLVVLTGELEAGAVRPLPELVGRLLRDAVPRRIELDLGGVTFLDSAGLRALVSAHLAAAAAAVPVTLTNPSPFGARMLAATGDGRWFDDQRVGKDDTHGPDVGPDS</sequence>
<dbReference type="Proteomes" id="UP001500967">
    <property type="component" value="Unassembled WGS sequence"/>
</dbReference>
<dbReference type="InterPro" id="IPR002645">
    <property type="entry name" value="STAS_dom"/>
</dbReference>
<accession>A0ABN0ULA8</accession>
<protein>
    <recommendedName>
        <fullName evidence="1">STAS domain-containing protein</fullName>
    </recommendedName>
</protein>
<dbReference type="SUPFAM" id="SSF52091">
    <property type="entry name" value="SpoIIaa-like"/>
    <property type="match status" value="1"/>
</dbReference>
<dbReference type="Gene3D" id="3.30.750.24">
    <property type="entry name" value="STAS domain"/>
    <property type="match status" value="1"/>
</dbReference>
<dbReference type="PROSITE" id="PS50801">
    <property type="entry name" value="STAS"/>
    <property type="match status" value="1"/>
</dbReference>
<dbReference type="InterPro" id="IPR058548">
    <property type="entry name" value="MlaB-like_STAS"/>
</dbReference>
<comment type="caution">
    <text evidence="2">The sequence shown here is derived from an EMBL/GenBank/DDBJ whole genome shotgun (WGS) entry which is preliminary data.</text>
</comment>
<dbReference type="CDD" id="cd07043">
    <property type="entry name" value="STAS_anti-anti-sigma_factors"/>
    <property type="match status" value="1"/>
</dbReference>
<keyword evidence="3" id="KW-1185">Reference proteome</keyword>
<dbReference type="RefSeq" id="WP_344650759.1">
    <property type="nucleotide sequence ID" value="NZ_BAAAGX010000016.1"/>
</dbReference>
<evidence type="ECO:0000313" key="3">
    <source>
        <dbReference type="Proteomes" id="UP001500967"/>
    </source>
</evidence>
<evidence type="ECO:0000313" key="2">
    <source>
        <dbReference type="EMBL" id="GAA0253978.1"/>
    </source>
</evidence>
<dbReference type="Pfam" id="PF13466">
    <property type="entry name" value="STAS_2"/>
    <property type="match status" value="1"/>
</dbReference>
<gene>
    <name evidence="2" type="ORF">GCM10009539_44000</name>
</gene>